<dbReference type="EMBL" id="UGWQ01000003">
    <property type="protein sequence ID" value="SUG27649.1"/>
    <property type="molecule type" value="Genomic_DNA"/>
</dbReference>
<reference evidence="4 5" key="1">
    <citation type="submission" date="2018-06" db="EMBL/GenBank/DDBJ databases">
        <authorList>
            <consortium name="Pathogen Informatics"/>
            <person name="Doyle S."/>
        </authorList>
    </citation>
    <scope>NUCLEOTIDE SEQUENCE [LARGE SCALE GENOMIC DNA]</scope>
    <source>
        <strain evidence="2 5">NCTC10252</strain>
        <strain evidence="3 4">NCTC10718</strain>
    </source>
</reference>
<dbReference type="AlphaFoldDB" id="A0A379QDL3"/>
<gene>
    <name evidence="2" type="ORF">NCTC10252_00098</name>
    <name evidence="3" type="ORF">NCTC10718_04975</name>
</gene>
<organism evidence="2 5">
    <name type="scientific">Salmonella enterica</name>
    <name type="common">Salmonella choleraesuis</name>
    <dbReference type="NCBI Taxonomy" id="28901"/>
    <lineage>
        <taxon>Bacteria</taxon>
        <taxon>Pseudomonadati</taxon>
        <taxon>Pseudomonadota</taxon>
        <taxon>Gammaproteobacteria</taxon>
        <taxon>Enterobacterales</taxon>
        <taxon>Enterobacteriaceae</taxon>
        <taxon>Salmonella</taxon>
    </lineage>
</organism>
<dbReference type="GeneID" id="39691272"/>
<dbReference type="Proteomes" id="UP000254597">
    <property type="component" value="Unassembled WGS sequence"/>
</dbReference>
<dbReference type="EMBL" id="UGWP01000002">
    <property type="protein sequence ID" value="SUF54931.1"/>
    <property type="molecule type" value="Genomic_DNA"/>
</dbReference>
<name>A0A379QDL3_SALER</name>
<protein>
    <submittedName>
        <fullName evidence="2">Uncharacterized protein</fullName>
    </submittedName>
</protein>
<feature type="compositionally biased region" description="Polar residues" evidence="1">
    <location>
        <begin position="8"/>
        <end position="23"/>
    </location>
</feature>
<evidence type="ECO:0000313" key="3">
    <source>
        <dbReference type="EMBL" id="SUG27649.1"/>
    </source>
</evidence>
<feature type="region of interest" description="Disordered" evidence="1">
    <location>
        <begin position="51"/>
        <end position="87"/>
    </location>
</feature>
<accession>A0A379QDL3</accession>
<dbReference type="Proteomes" id="UP000254332">
    <property type="component" value="Unassembled WGS sequence"/>
</dbReference>
<evidence type="ECO:0000313" key="2">
    <source>
        <dbReference type="EMBL" id="SUF54931.1"/>
    </source>
</evidence>
<feature type="region of interest" description="Disordered" evidence="1">
    <location>
        <begin position="1"/>
        <end position="24"/>
    </location>
</feature>
<evidence type="ECO:0000313" key="4">
    <source>
        <dbReference type="Proteomes" id="UP000254332"/>
    </source>
</evidence>
<evidence type="ECO:0000313" key="5">
    <source>
        <dbReference type="Proteomes" id="UP000254597"/>
    </source>
</evidence>
<evidence type="ECO:0000256" key="1">
    <source>
        <dbReference type="SAM" id="MobiDB-lite"/>
    </source>
</evidence>
<dbReference type="RefSeq" id="WP_015062194.1">
    <property type="nucleotide sequence ID" value="NZ_CAIZAR010000059.1"/>
</dbReference>
<sequence length="87" mass="9566">MTTESKKSQLNANNETNIVSDPFNSDEVTHFDANILSSQSMHELWASITAGMPDEGEDKATTTPTKGQELADKMVSSDYKSKLPKPF</sequence>
<proteinExistence type="predicted"/>